<dbReference type="EMBL" id="CP150637">
    <property type="protein sequence ID" value="WZW87061.1"/>
    <property type="molecule type" value="Genomic_DNA"/>
</dbReference>
<proteinExistence type="predicted"/>
<dbReference type="InterPro" id="IPR036388">
    <property type="entry name" value="WH-like_DNA-bd_sf"/>
</dbReference>
<keyword evidence="2" id="KW-1185">Reference proteome</keyword>
<dbReference type="RefSeq" id="WP_026878503.1">
    <property type="nucleotide sequence ID" value="NZ_AZOD01000009.1"/>
</dbReference>
<evidence type="ECO:0000313" key="2">
    <source>
        <dbReference type="Proteomes" id="UP001449178"/>
    </source>
</evidence>
<reference evidence="1 2" key="1">
    <citation type="submission" date="2024-03" db="EMBL/GenBank/DDBJ databases">
        <title>Complete Genome Sequence and Annotation of Ignatzschineria larvae DSM 13226.</title>
        <authorList>
            <person name="Cantrell E."/>
            <person name="Burcham Z.M."/>
        </authorList>
    </citation>
    <scope>NUCLEOTIDE SEQUENCE [LARGE SCALE GENOMIC DNA]</scope>
    <source>
        <strain evidence="1 2">DSM 13226</strain>
    </source>
</reference>
<sequence length="85" mass="9730">MKNYPLLKIFKPENRPPAQPKIGWNEEGVEWLIKNYQSMTKEELAQKFNKSVNTITTKLSELRSEGIINGSPIARKTKAHNGSNF</sequence>
<evidence type="ECO:0000313" key="1">
    <source>
        <dbReference type="EMBL" id="WZW87061.1"/>
    </source>
</evidence>
<accession>A0ABZ3BX18</accession>
<gene>
    <name evidence="1" type="ORF">WMO13_06655</name>
</gene>
<dbReference type="SUPFAM" id="SSF46785">
    <property type="entry name" value="Winged helix' DNA-binding domain"/>
    <property type="match status" value="1"/>
</dbReference>
<organism evidence="1 2">
    <name type="scientific">Ignatzschineria larvae DSM 13226</name>
    <dbReference type="NCBI Taxonomy" id="1111732"/>
    <lineage>
        <taxon>Bacteria</taxon>
        <taxon>Pseudomonadati</taxon>
        <taxon>Pseudomonadota</taxon>
        <taxon>Gammaproteobacteria</taxon>
        <taxon>Cardiobacteriales</taxon>
        <taxon>Ignatzschineriaceae</taxon>
        <taxon>Ignatzschineria</taxon>
    </lineage>
</organism>
<dbReference type="InterPro" id="IPR036390">
    <property type="entry name" value="WH_DNA-bd_sf"/>
</dbReference>
<dbReference type="Proteomes" id="UP001449178">
    <property type="component" value="Chromosome"/>
</dbReference>
<dbReference type="Gene3D" id="1.10.10.10">
    <property type="entry name" value="Winged helix-like DNA-binding domain superfamily/Winged helix DNA-binding domain"/>
    <property type="match status" value="1"/>
</dbReference>
<protein>
    <submittedName>
        <fullName evidence="1">Uncharacterized protein</fullName>
    </submittedName>
</protein>
<name>A0ABZ3BX18_9GAMM</name>